<dbReference type="Pfam" id="PF01757">
    <property type="entry name" value="Acyl_transf_3"/>
    <property type="match status" value="1"/>
</dbReference>
<dbReference type="OrthoDB" id="7283199at2"/>
<feature type="transmembrane region" description="Helical" evidence="1">
    <location>
        <begin position="93"/>
        <end position="114"/>
    </location>
</feature>
<keyword evidence="4" id="KW-1185">Reference proteome</keyword>
<organism evidence="3 4">
    <name type="scientific">Candidatus Nucleicultrix amoebiphila FS5</name>
    <dbReference type="NCBI Taxonomy" id="1414854"/>
    <lineage>
        <taxon>Bacteria</taxon>
        <taxon>Pseudomonadati</taxon>
        <taxon>Pseudomonadota</taxon>
        <taxon>Alphaproteobacteria</taxon>
        <taxon>Holosporales</taxon>
        <taxon>Candidatus Nucleicultricaceae</taxon>
        <taxon>Candidatus Nucleicultrix</taxon>
    </lineage>
</organism>
<feature type="transmembrane region" description="Helical" evidence="1">
    <location>
        <begin position="256"/>
        <end position="278"/>
    </location>
</feature>
<name>A0A1W6N3C5_9PROT</name>
<evidence type="ECO:0000313" key="3">
    <source>
        <dbReference type="EMBL" id="ARN84380.1"/>
    </source>
</evidence>
<dbReference type="EMBL" id="CP008743">
    <property type="protein sequence ID" value="ARN84380.1"/>
    <property type="molecule type" value="Genomic_DNA"/>
</dbReference>
<feature type="domain" description="Acyltransferase 3" evidence="2">
    <location>
        <begin position="12"/>
        <end position="395"/>
    </location>
</feature>
<dbReference type="InterPro" id="IPR050623">
    <property type="entry name" value="Glucan_succinyl_AcylTrfase"/>
</dbReference>
<feature type="transmembrane region" description="Helical" evidence="1">
    <location>
        <begin position="12"/>
        <end position="35"/>
    </location>
</feature>
<keyword evidence="1" id="KW-0812">Transmembrane</keyword>
<feature type="transmembrane region" description="Helical" evidence="1">
    <location>
        <begin position="55"/>
        <end position="81"/>
    </location>
</feature>
<dbReference type="STRING" id="1414854.GQ61_02480"/>
<feature type="transmembrane region" description="Helical" evidence="1">
    <location>
        <begin position="349"/>
        <end position="370"/>
    </location>
</feature>
<protein>
    <recommendedName>
        <fullName evidence="2">Acyltransferase 3 domain-containing protein</fullName>
    </recommendedName>
</protein>
<dbReference type="GO" id="GO:0016747">
    <property type="term" value="F:acyltransferase activity, transferring groups other than amino-acyl groups"/>
    <property type="evidence" value="ECO:0007669"/>
    <property type="project" value="InterPro"/>
</dbReference>
<proteinExistence type="predicted"/>
<accession>A0A1W6N3C5</accession>
<dbReference type="InterPro" id="IPR002656">
    <property type="entry name" value="Acyl_transf_3_dom"/>
</dbReference>
<dbReference type="AlphaFoldDB" id="A0A1W6N3C5"/>
<feature type="transmembrane region" description="Helical" evidence="1">
    <location>
        <begin position="316"/>
        <end position="337"/>
    </location>
</feature>
<dbReference type="Proteomes" id="UP000237351">
    <property type="component" value="Chromosome"/>
</dbReference>
<keyword evidence="1" id="KW-0472">Membrane</keyword>
<evidence type="ECO:0000313" key="4">
    <source>
        <dbReference type="Proteomes" id="UP000237351"/>
    </source>
</evidence>
<reference evidence="3 4" key="1">
    <citation type="submission" date="2014-06" db="EMBL/GenBank/DDBJ databases">
        <title>The genome of the endonuclear symbiont Nucleicultrix amoebiphila.</title>
        <authorList>
            <person name="Schulz F."/>
            <person name="Horn M."/>
        </authorList>
    </citation>
    <scope>NUCLEOTIDE SEQUENCE [LARGE SCALE GENOMIC DNA]</scope>
    <source>
        <strain evidence="3 4">FS5</strain>
    </source>
</reference>
<evidence type="ECO:0000259" key="2">
    <source>
        <dbReference type="Pfam" id="PF01757"/>
    </source>
</evidence>
<evidence type="ECO:0000256" key="1">
    <source>
        <dbReference type="SAM" id="Phobius"/>
    </source>
</evidence>
<sequence length="410" mass="47526">MSPHGINQNRLIYIDYLRALIFMMLALDHSVHAYAQRWGGLHFITDFDRTVIFDVFYMVSNSIIMPMIFFISGLFVIPSIQKNGAGGFLKNRLVHLGIPFVLGVIFITPLLQYASFHDQEDPMVSYGAYWFEHYFPYNLSASGPFWVLWVLFFYSLILMILYLLFPGLIRGLGALVSKVVKRPILFCISFLMLLIAIASITDLIWGAPWWFRVWWFFSLQGSRFLIQALFFLLGSAVMESGVLHEKEWLQRFASKWFGFFMIAIVMGVAYVGFSLSFIEDGAYDSSFRKALNQKESFETLWTIFIDHSQLSFLRTVLFSGFIFSQFIFYMALGYRFLNHSNSLWRNLSLNTYGIFLLHEVPVIWLQYVLISSSLPLLIKIGVVFIVGVGGTWLIVDKVLRRFKLVRQVLN</sequence>
<keyword evidence="1" id="KW-1133">Transmembrane helix</keyword>
<dbReference type="KEGG" id="naf:GQ61_02480"/>
<feature type="transmembrane region" description="Helical" evidence="1">
    <location>
        <begin position="184"/>
        <end position="205"/>
    </location>
</feature>
<feature type="transmembrane region" description="Helical" evidence="1">
    <location>
        <begin position="225"/>
        <end position="244"/>
    </location>
</feature>
<dbReference type="PANTHER" id="PTHR36927">
    <property type="entry name" value="BLR4337 PROTEIN"/>
    <property type="match status" value="1"/>
</dbReference>
<gene>
    <name evidence="3" type="ORF">GQ61_02480</name>
</gene>
<dbReference type="PANTHER" id="PTHR36927:SF1">
    <property type="entry name" value="MDO-LIKE PROTEIN"/>
    <property type="match status" value="1"/>
</dbReference>
<feature type="transmembrane region" description="Helical" evidence="1">
    <location>
        <begin position="376"/>
        <end position="395"/>
    </location>
</feature>
<feature type="transmembrane region" description="Helical" evidence="1">
    <location>
        <begin position="145"/>
        <end position="164"/>
    </location>
</feature>
<dbReference type="RefSeq" id="WP_085783765.1">
    <property type="nucleotide sequence ID" value="NZ_CP008743.1"/>
</dbReference>